<dbReference type="OrthoDB" id="9795306at2"/>
<dbReference type="InterPro" id="IPR028973">
    <property type="entry name" value="PhnB-like"/>
</dbReference>
<organism evidence="2 3">
    <name type="scientific">Rothia nasimurium</name>
    <dbReference type="NCBI Taxonomy" id="85336"/>
    <lineage>
        <taxon>Bacteria</taxon>
        <taxon>Bacillati</taxon>
        <taxon>Actinomycetota</taxon>
        <taxon>Actinomycetes</taxon>
        <taxon>Micrococcales</taxon>
        <taxon>Micrococcaceae</taxon>
        <taxon>Rothia</taxon>
    </lineage>
</organism>
<dbReference type="InterPro" id="IPR004360">
    <property type="entry name" value="Glyas_Fos-R_dOase_dom"/>
</dbReference>
<reference evidence="2 3" key="1">
    <citation type="submission" date="2016-05" db="EMBL/GenBank/DDBJ databases">
        <title>Draft genome sequence of a porcine commensal Rothia nasimurium.</title>
        <authorList>
            <person name="Gaiser R.A."/>
            <person name="Van Baarlen P."/>
            <person name="Wells J.M."/>
        </authorList>
    </citation>
    <scope>NUCLEOTIDE SEQUENCE [LARGE SCALE GENOMIC DNA]</scope>
    <source>
        <strain evidence="2 3">PT-32</strain>
    </source>
</reference>
<protein>
    <recommendedName>
        <fullName evidence="1">Glyoxalase/fosfomycin resistance/dioxygenase domain-containing protein</fullName>
    </recommendedName>
</protein>
<dbReference type="InterPro" id="IPR029068">
    <property type="entry name" value="Glyas_Bleomycin-R_OHBP_Dase"/>
</dbReference>
<keyword evidence="3" id="KW-1185">Reference proteome</keyword>
<evidence type="ECO:0000313" key="2">
    <source>
        <dbReference type="EMBL" id="ORC24502.1"/>
    </source>
</evidence>
<proteinExistence type="predicted"/>
<name>A0A1Y1RS58_9MICC</name>
<dbReference type="CDD" id="cd06588">
    <property type="entry name" value="PhnB_like"/>
    <property type="match status" value="1"/>
</dbReference>
<dbReference type="PANTHER" id="PTHR33990:SF1">
    <property type="entry name" value="PROTEIN YJDN"/>
    <property type="match status" value="1"/>
</dbReference>
<comment type="caution">
    <text evidence="2">The sequence shown here is derived from an EMBL/GenBank/DDBJ whole genome shotgun (WGS) entry which is preliminary data.</text>
</comment>
<dbReference type="PANTHER" id="PTHR33990">
    <property type="entry name" value="PROTEIN YJDN-RELATED"/>
    <property type="match status" value="1"/>
</dbReference>
<dbReference type="Pfam" id="PF00903">
    <property type="entry name" value="Glyoxalase"/>
    <property type="match status" value="1"/>
</dbReference>
<dbReference type="RefSeq" id="WP_083090698.1">
    <property type="nucleotide sequence ID" value="NZ_LXWF01000003.1"/>
</dbReference>
<dbReference type="SUPFAM" id="SSF54593">
    <property type="entry name" value="Glyoxalase/Bleomycin resistance protein/Dihydroxybiphenyl dioxygenase"/>
    <property type="match status" value="1"/>
</dbReference>
<dbReference type="EMBL" id="LXWF01000003">
    <property type="protein sequence ID" value="ORC24502.1"/>
    <property type="molecule type" value="Genomic_DNA"/>
</dbReference>
<gene>
    <name evidence="2" type="ORF">A7979_09505</name>
</gene>
<sequence length="139" mass="15086">MAIQFNPYFTFAGNAREAIEFYAEVFGGELQLATFKDFQAPVAPEQENLVMHAELITEHGFNLRVSDGAALSEAPAQATTNMEASLIGPTEDVDTARPWFDKLSDGATNIQPLTAAPWGATFGSLTDKYGIAWMFNFGG</sequence>
<dbReference type="AlphaFoldDB" id="A0A1Y1RS58"/>
<dbReference type="Proteomes" id="UP000192359">
    <property type="component" value="Unassembled WGS sequence"/>
</dbReference>
<evidence type="ECO:0000259" key="1">
    <source>
        <dbReference type="Pfam" id="PF00903"/>
    </source>
</evidence>
<evidence type="ECO:0000313" key="3">
    <source>
        <dbReference type="Proteomes" id="UP000192359"/>
    </source>
</evidence>
<dbReference type="Gene3D" id="3.10.180.10">
    <property type="entry name" value="2,3-Dihydroxybiphenyl 1,2-Dioxygenase, domain 1"/>
    <property type="match status" value="1"/>
</dbReference>
<accession>A0A1Y1RS58</accession>
<feature type="domain" description="Glyoxalase/fosfomycin resistance/dioxygenase" evidence="1">
    <location>
        <begin position="8"/>
        <end position="135"/>
    </location>
</feature>